<accession>A0A285KG39</accession>
<sequence length="43" mass="4719">MNSRTFVNLDALLGIPRVSFVNCGNPFRGRPEFAAKGFDVAYA</sequence>
<dbReference type="Proteomes" id="UP000219612">
    <property type="component" value="Unassembled WGS sequence"/>
</dbReference>
<dbReference type="AlphaFoldDB" id="A0A285KG39"/>
<dbReference type="RefSeq" id="WP_281260858.1">
    <property type="nucleotide sequence ID" value="NZ_OBDY01000037.1"/>
</dbReference>
<evidence type="ECO:0000313" key="1">
    <source>
        <dbReference type="EMBL" id="SNY70261.1"/>
    </source>
</evidence>
<evidence type="ECO:0000313" key="2">
    <source>
        <dbReference type="Proteomes" id="UP000219612"/>
    </source>
</evidence>
<organism evidence="1 2">
    <name type="scientific">Paractinoplanes atraurantiacus</name>
    <dbReference type="NCBI Taxonomy" id="1036182"/>
    <lineage>
        <taxon>Bacteria</taxon>
        <taxon>Bacillati</taxon>
        <taxon>Actinomycetota</taxon>
        <taxon>Actinomycetes</taxon>
        <taxon>Micromonosporales</taxon>
        <taxon>Micromonosporaceae</taxon>
        <taxon>Paractinoplanes</taxon>
    </lineage>
</organism>
<name>A0A285KG39_9ACTN</name>
<proteinExistence type="predicted"/>
<dbReference type="EMBL" id="OBDY01000037">
    <property type="protein sequence ID" value="SNY70261.1"/>
    <property type="molecule type" value="Genomic_DNA"/>
</dbReference>
<protein>
    <submittedName>
        <fullName evidence="1">Uncharacterized protein</fullName>
    </submittedName>
</protein>
<gene>
    <name evidence="1" type="ORF">SAMN05421748_13749</name>
</gene>
<reference evidence="1 2" key="1">
    <citation type="submission" date="2017-09" db="EMBL/GenBank/DDBJ databases">
        <authorList>
            <person name="Ehlers B."/>
            <person name="Leendertz F.H."/>
        </authorList>
    </citation>
    <scope>NUCLEOTIDE SEQUENCE [LARGE SCALE GENOMIC DNA]</scope>
    <source>
        <strain evidence="1 2">CGMCC 4.6857</strain>
    </source>
</reference>
<keyword evidence="2" id="KW-1185">Reference proteome</keyword>